<feature type="transmembrane region" description="Helical" evidence="6">
    <location>
        <begin position="35"/>
        <end position="54"/>
    </location>
</feature>
<dbReference type="InterPro" id="IPR050638">
    <property type="entry name" value="AA-Vitamin_Transporters"/>
</dbReference>
<name>A0A1F7JIX1_9BACT</name>
<feature type="transmembrane region" description="Helical" evidence="6">
    <location>
        <begin position="149"/>
        <end position="167"/>
    </location>
</feature>
<feature type="transmembrane region" description="Helical" evidence="6">
    <location>
        <begin position="63"/>
        <end position="82"/>
    </location>
</feature>
<feature type="domain" description="EamA" evidence="7">
    <location>
        <begin position="150"/>
        <end position="288"/>
    </location>
</feature>
<feature type="domain" description="EamA" evidence="7">
    <location>
        <begin position="7"/>
        <end position="134"/>
    </location>
</feature>
<accession>A0A1F7JIX1</accession>
<feature type="transmembrane region" description="Helical" evidence="6">
    <location>
        <begin position="179"/>
        <end position="198"/>
    </location>
</feature>
<dbReference type="Pfam" id="PF00892">
    <property type="entry name" value="EamA"/>
    <property type="match status" value="2"/>
</dbReference>
<organism evidence="8 9">
    <name type="scientific">Candidatus Roizmanbacteria bacterium RIFCSPLOWO2_02_FULL_36_11</name>
    <dbReference type="NCBI Taxonomy" id="1802071"/>
    <lineage>
        <taxon>Bacteria</taxon>
        <taxon>Candidatus Roizmaniibacteriota</taxon>
    </lineage>
</organism>
<keyword evidence="2" id="KW-1003">Cell membrane</keyword>
<evidence type="ECO:0000313" key="9">
    <source>
        <dbReference type="Proteomes" id="UP000177418"/>
    </source>
</evidence>
<keyword evidence="4 6" id="KW-1133">Transmembrane helix</keyword>
<dbReference type="AlphaFoldDB" id="A0A1F7JIX1"/>
<dbReference type="PANTHER" id="PTHR32322:SF18">
    <property type="entry name" value="S-ADENOSYLMETHIONINE_S-ADENOSYLHOMOCYSTEINE TRANSPORTER"/>
    <property type="match status" value="1"/>
</dbReference>
<feature type="transmembrane region" description="Helical" evidence="6">
    <location>
        <begin position="248"/>
        <end position="265"/>
    </location>
</feature>
<comment type="subcellular location">
    <subcellularLocation>
        <location evidence="1">Cell membrane</location>
        <topology evidence="1">Multi-pass membrane protein</topology>
    </subcellularLocation>
</comment>
<evidence type="ECO:0000256" key="6">
    <source>
        <dbReference type="SAM" id="Phobius"/>
    </source>
</evidence>
<evidence type="ECO:0000256" key="4">
    <source>
        <dbReference type="ARBA" id="ARBA00022989"/>
    </source>
</evidence>
<feature type="transmembrane region" description="Helical" evidence="6">
    <location>
        <begin position="218"/>
        <end position="236"/>
    </location>
</feature>
<dbReference type="InterPro" id="IPR000620">
    <property type="entry name" value="EamA_dom"/>
</dbReference>
<dbReference type="GO" id="GO:0005886">
    <property type="term" value="C:plasma membrane"/>
    <property type="evidence" value="ECO:0007669"/>
    <property type="project" value="UniProtKB-SubCell"/>
</dbReference>
<sequence>MSNKTKALLVLFFGIIIGAPSPALTKIGLKEIPPYTFTFIRFIISSIFIIPFFLKQRIVLNKSLIKLLLFSFLPIINIIFYVQGIKITTANSTMLIQSVIPIITAIFSFIVIKEKISNIKWLAISFGLLGTWYTILLPAIETNSISGNMYGNILILLGAIVYCLYMVLLKKAQRTHSMITIVSMMIFAGLLVFSLLSLTEKFDYSLMMNNVSNLAKLSLFYLALTITIGSYLLSQYRIKLAGPVAASLDFYLGPPVGYLFSYILLGEILTPGLLIGTILVLTSVVFVTYSK</sequence>
<feature type="transmembrane region" description="Helical" evidence="6">
    <location>
        <begin position="271"/>
        <end position="289"/>
    </location>
</feature>
<gene>
    <name evidence="8" type="ORF">A3H78_05295</name>
</gene>
<dbReference type="InterPro" id="IPR037185">
    <property type="entry name" value="EmrE-like"/>
</dbReference>
<keyword evidence="5 6" id="KW-0472">Membrane</keyword>
<dbReference type="Proteomes" id="UP000177418">
    <property type="component" value="Unassembled WGS sequence"/>
</dbReference>
<dbReference type="PANTHER" id="PTHR32322">
    <property type="entry name" value="INNER MEMBRANE TRANSPORTER"/>
    <property type="match status" value="1"/>
</dbReference>
<evidence type="ECO:0000259" key="7">
    <source>
        <dbReference type="Pfam" id="PF00892"/>
    </source>
</evidence>
<evidence type="ECO:0000256" key="5">
    <source>
        <dbReference type="ARBA" id="ARBA00023136"/>
    </source>
</evidence>
<protein>
    <recommendedName>
        <fullName evidence="7">EamA domain-containing protein</fullName>
    </recommendedName>
</protein>
<evidence type="ECO:0000256" key="2">
    <source>
        <dbReference type="ARBA" id="ARBA00022475"/>
    </source>
</evidence>
<evidence type="ECO:0000256" key="3">
    <source>
        <dbReference type="ARBA" id="ARBA00022692"/>
    </source>
</evidence>
<dbReference type="EMBL" id="MGAV01000002">
    <property type="protein sequence ID" value="OGK55549.1"/>
    <property type="molecule type" value="Genomic_DNA"/>
</dbReference>
<evidence type="ECO:0000256" key="1">
    <source>
        <dbReference type="ARBA" id="ARBA00004651"/>
    </source>
</evidence>
<evidence type="ECO:0000313" key="8">
    <source>
        <dbReference type="EMBL" id="OGK55549.1"/>
    </source>
</evidence>
<proteinExistence type="predicted"/>
<feature type="transmembrane region" description="Helical" evidence="6">
    <location>
        <begin position="119"/>
        <end position="137"/>
    </location>
</feature>
<reference evidence="8 9" key="1">
    <citation type="journal article" date="2016" name="Nat. Commun.">
        <title>Thousands of microbial genomes shed light on interconnected biogeochemical processes in an aquifer system.</title>
        <authorList>
            <person name="Anantharaman K."/>
            <person name="Brown C.T."/>
            <person name="Hug L.A."/>
            <person name="Sharon I."/>
            <person name="Castelle C.J."/>
            <person name="Probst A.J."/>
            <person name="Thomas B.C."/>
            <person name="Singh A."/>
            <person name="Wilkins M.J."/>
            <person name="Karaoz U."/>
            <person name="Brodie E.L."/>
            <person name="Williams K.H."/>
            <person name="Hubbard S.S."/>
            <person name="Banfield J.F."/>
        </authorList>
    </citation>
    <scope>NUCLEOTIDE SEQUENCE [LARGE SCALE GENOMIC DNA]</scope>
</reference>
<dbReference type="SUPFAM" id="SSF103481">
    <property type="entry name" value="Multidrug resistance efflux transporter EmrE"/>
    <property type="match status" value="2"/>
</dbReference>
<feature type="transmembrane region" description="Helical" evidence="6">
    <location>
        <begin position="94"/>
        <end position="112"/>
    </location>
</feature>
<comment type="caution">
    <text evidence="8">The sequence shown here is derived from an EMBL/GenBank/DDBJ whole genome shotgun (WGS) entry which is preliminary data.</text>
</comment>
<keyword evidence="3 6" id="KW-0812">Transmembrane</keyword>